<organism evidence="1 2">
    <name type="scientific">Mycolicibacterium insubricum</name>
    <dbReference type="NCBI Taxonomy" id="444597"/>
    <lineage>
        <taxon>Bacteria</taxon>
        <taxon>Bacillati</taxon>
        <taxon>Actinomycetota</taxon>
        <taxon>Actinomycetes</taxon>
        <taxon>Mycobacteriales</taxon>
        <taxon>Mycobacteriaceae</taxon>
        <taxon>Mycolicibacterium</taxon>
    </lineage>
</organism>
<gene>
    <name evidence="1" type="ORF">BST26_04440</name>
</gene>
<keyword evidence="2" id="KW-1185">Reference proteome</keyword>
<name>A0A1X0DLY6_9MYCO</name>
<comment type="caution">
    <text evidence="1">The sequence shown here is derived from an EMBL/GenBank/DDBJ whole genome shotgun (WGS) entry which is preliminary data.</text>
</comment>
<reference evidence="1 2" key="1">
    <citation type="submission" date="2016-12" db="EMBL/GenBank/DDBJ databases">
        <title>The new phylogeny of genus Mycobacterium.</title>
        <authorList>
            <person name="Tortoli E."/>
            <person name="Trovato A."/>
            <person name="Cirillo D.M."/>
        </authorList>
    </citation>
    <scope>NUCLEOTIDE SEQUENCE [LARGE SCALE GENOMIC DNA]</scope>
    <source>
        <strain evidence="1 2">DSM 45130</strain>
    </source>
</reference>
<evidence type="ECO:0000313" key="1">
    <source>
        <dbReference type="EMBL" id="ORA72850.1"/>
    </source>
</evidence>
<dbReference type="RefSeq" id="WP_083029548.1">
    <property type="nucleotide sequence ID" value="NZ_AP022618.1"/>
</dbReference>
<proteinExistence type="predicted"/>
<dbReference type="AlphaFoldDB" id="A0A1X0DLY6"/>
<dbReference type="Proteomes" id="UP000192801">
    <property type="component" value="Unassembled WGS sequence"/>
</dbReference>
<sequence length="157" mass="16454">MVTNTNTNHHRRHLVNAVLIATVWTSATAGAALIGAGSASAAEGSVEQTYTINGSDSIKVSLRCPGNKAVDGRYLPYLVNRIYPTALGRVVPRGVDVFENGGVGVTMRGAADWVELKGVYVGAEGTATNWNTAPANVVIKLHCSDDYADAQQTIPTG</sequence>
<evidence type="ECO:0000313" key="2">
    <source>
        <dbReference type="Proteomes" id="UP000192801"/>
    </source>
</evidence>
<accession>A0A1X0DLY6</accession>
<protein>
    <submittedName>
        <fullName evidence="1">Uncharacterized protein</fullName>
    </submittedName>
</protein>
<dbReference type="EMBL" id="MVHS01000006">
    <property type="protein sequence ID" value="ORA72850.1"/>
    <property type="molecule type" value="Genomic_DNA"/>
</dbReference>